<comment type="caution">
    <text evidence="3">The sequence shown here is derived from an EMBL/GenBank/DDBJ whole genome shotgun (WGS) entry which is preliminary data.</text>
</comment>
<dbReference type="GO" id="GO:0005829">
    <property type="term" value="C:cytosol"/>
    <property type="evidence" value="ECO:0007669"/>
    <property type="project" value="TreeGrafter"/>
</dbReference>
<feature type="region of interest" description="Disordered" evidence="2">
    <location>
        <begin position="17"/>
        <end position="48"/>
    </location>
</feature>
<reference evidence="3" key="1">
    <citation type="submission" date="2020-05" db="EMBL/GenBank/DDBJ databases">
        <title>Phylogenomic resolution of chytrid fungi.</title>
        <authorList>
            <person name="Stajich J.E."/>
            <person name="Amses K."/>
            <person name="Simmons R."/>
            <person name="Seto K."/>
            <person name="Myers J."/>
            <person name="Bonds A."/>
            <person name="Quandt C.A."/>
            <person name="Barry K."/>
            <person name="Liu P."/>
            <person name="Grigoriev I."/>
            <person name="Longcore J.E."/>
            <person name="James T.Y."/>
        </authorList>
    </citation>
    <scope>NUCLEOTIDE SEQUENCE</scope>
    <source>
        <strain evidence="3">JEL0476</strain>
    </source>
</reference>
<dbReference type="GO" id="GO:0005634">
    <property type="term" value="C:nucleus"/>
    <property type="evidence" value="ECO:0007669"/>
    <property type="project" value="TreeGrafter"/>
</dbReference>
<organism evidence="3 4">
    <name type="scientific">Clydaea vesicula</name>
    <dbReference type="NCBI Taxonomy" id="447962"/>
    <lineage>
        <taxon>Eukaryota</taxon>
        <taxon>Fungi</taxon>
        <taxon>Fungi incertae sedis</taxon>
        <taxon>Chytridiomycota</taxon>
        <taxon>Chytridiomycota incertae sedis</taxon>
        <taxon>Chytridiomycetes</taxon>
        <taxon>Lobulomycetales</taxon>
        <taxon>Lobulomycetaceae</taxon>
        <taxon>Clydaea</taxon>
    </lineage>
</organism>
<protein>
    <recommendedName>
        <fullName evidence="5">Programmed cell death protein 5</fullName>
    </recommendedName>
</protein>
<evidence type="ECO:0000256" key="1">
    <source>
        <dbReference type="ARBA" id="ARBA00010490"/>
    </source>
</evidence>
<dbReference type="GO" id="GO:0003677">
    <property type="term" value="F:DNA binding"/>
    <property type="evidence" value="ECO:0007669"/>
    <property type="project" value="InterPro"/>
</dbReference>
<dbReference type="InterPro" id="IPR036883">
    <property type="entry name" value="PDCD5-like_sf"/>
</dbReference>
<evidence type="ECO:0000256" key="2">
    <source>
        <dbReference type="SAM" id="MobiDB-lite"/>
    </source>
</evidence>
<sequence>MDGDEELNLIRAKRMAELKASQGGHGPSFNGQNQQSQEQKQQQLEAQEEQRKNLLYQILTSDARERLSRISMVKPEKGRQVEQLLITLAQRGQLREKVDEKALIELLSQVKDNSKATSIKFNRRKSASDDDDDWN</sequence>
<dbReference type="PANTHER" id="PTHR10840:SF0">
    <property type="entry name" value="PROGRAMMED CELL DEATH PROTEIN 5"/>
    <property type="match status" value="1"/>
</dbReference>
<dbReference type="AlphaFoldDB" id="A0AAD5XW83"/>
<proteinExistence type="inferred from homology"/>
<evidence type="ECO:0000313" key="3">
    <source>
        <dbReference type="EMBL" id="KAJ3221324.1"/>
    </source>
</evidence>
<evidence type="ECO:0000313" key="4">
    <source>
        <dbReference type="Proteomes" id="UP001211065"/>
    </source>
</evidence>
<dbReference type="SUPFAM" id="SSF46950">
    <property type="entry name" value="Double-stranded DNA-binding domain"/>
    <property type="match status" value="1"/>
</dbReference>
<evidence type="ECO:0008006" key="5">
    <source>
        <dbReference type="Google" id="ProtNLM"/>
    </source>
</evidence>
<accession>A0AAD5XW83</accession>
<dbReference type="Pfam" id="PF01984">
    <property type="entry name" value="dsDNA_bind"/>
    <property type="match status" value="1"/>
</dbReference>
<gene>
    <name evidence="3" type="ORF">HK099_003584</name>
</gene>
<comment type="similarity">
    <text evidence="1">Belongs to the PDCD5 family.</text>
</comment>
<keyword evidence="4" id="KW-1185">Reference proteome</keyword>
<feature type="region of interest" description="Disordered" evidence="2">
    <location>
        <begin position="115"/>
        <end position="135"/>
    </location>
</feature>
<dbReference type="Gene3D" id="1.10.8.140">
    <property type="entry name" value="PDCD5-like"/>
    <property type="match status" value="1"/>
</dbReference>
<dbReference type="InterPro" id="IPR002836">
    <property type="entry name" value="PDCD5-like"/>
</dbReference>
<dbReference type="Proteomes" id="UP001211065">
    <property type="component" value="Unassembled WGS sequence"/>
</dbReference>
<name>A0AAD5XW83_9FUNG</name>
<dbReference type="EMBL" id="JADGJW010000236">
    <property type="protein sequence ID" value="KAJ3221324.1"/>
    <property type="molecule type" value="Genomic_DNA"/>
</dbReference>
<dbReference type="PIRSF" id="PIRSF015730">
    <property type="entry name" value="TFAR19"/>
    <property type="match status" value="1"/>
</dbReference>
<feature type="compositionally biased region" description="Low complexity" evidence="2">
    <location>
        <begin position="32"/>
        <end position="45"/>
    </location>
</feature>
<dbReference type="PANTHER" id="PTHR10840">
    <property type="entry name" value="PROGRAMMED CELL DEATH PROTEIN 5"/>
    <property type="match status" value="1"/>
</dbReference>